<keyword evidence="2" id="KW-0813">Transport</keyword>
<feature type="transmembrane region" description="Helical" evidence="8">
    <location>
        <begin position="425"/>
        <end position="444"/>
    </location>
</feature>
<feature type="region of interest" description="Disordered" evidence="7">
    <location>
        <begin position="1"/>
        <end position="33"/>
    </location>
</feature>
<feature type="transmembrane region" description="Helical" evidence="8">
    <location>
        <begin position="219"/>
        <end position="242"/>
    </location>
</feature>
<dbReference type="InterPro" id="IPR004841">
    <property type="entry name" value="AA-permease/SLC12A_dom"/>
</dbReference>
<feature type="transmembrane region" description="Helical" evidence="8">
    <location>
        <begin position="399"/>
        <end position="419"/>
    </location>
</feature>
<dbReference type="Proteomes" id="UP001281614">
    <property type="component" value="Unassembled WGS sequence"/>
</dbReference>
<evidence type="ECO:0000256" key="3">
    <source>
        <dbReference type="ARBA" id="ARBA00022692"/>
    </source>
</evidence>
<dbReference type="AlphaFoldDB" id="A0AAE0D7U0"/>
<dbReference type="InterPro" id="IPR050524">
    <property type="entry name" value="APC_YAT"/>
</dbReference>
<feature type="compositionally biased region" description="Basic and acidic residues" evidence="7">
    <location>
        <begin position="1"/>
        <end position="12"/>
    </location>
</feature>
<protein>
    <submittedName>
        <fullName evidence="10">Amino acid permease</fullName>
    </submittedName>
</protein>
<dbReference type="PIRSF" id="PIRSF006060">
    <property type="entry name" value="AA_transporter"/>
    <property type="match status" value="1"/>
</dbReference>
<dbReference type="EMBL" id="VYYT01000138">
    <property type="protein sequence ID" value="KAK2764147.1"/>
    <property type="molecule type" value="Genomic_DNA"/>
</dbReference>
<evidence type="ECO:0000256" key="4">
    <source>
        <dbReference type="ARBA" id="ARBA00022970"/>
    </source>
</evidence>
<organism evidence="10 11">
    <name type="scientific">Colletotrichum kahawae</name>
    <name type="common">Coffee berry disease fungus</name>
    <dbReference type="NCBI Taxonomy" id="34407"/>
    <lineage>
        <taxon>Eukaryota</taxon>
        <taxon>Fungi</taxon>
        <taxon>Dikarya</taxon>
        <taxon>Ascomycota</taxon>
        <taxon>Pezizomycotina</taxon>
        <taxon>Sordariomycetes</taxon>
        <taxon>Hypocreomycetidae</taxon>
        <taxon>Glomerellales</taxon>
        <taxon>Glomerellaceae</taxon>
        <taxon>Colletotrichum</taxon>
        <taxon>Colletotrichum gloeosporioides species complex</taxon>
    </lineage>
</organism>
<keyword evidence="6 8" id="KW-0472">Membrane</keyword>
<feature type="transmembrane region" description="Helical" evidence="8">
    <location>
        <begin position="354"/>
        <end position="373"/>
    </location>
</feature>
<dbReference type="GO" id="GO:0015171">
    <property type="term" value="F:amino acid transmembrane transporter activity"/>
    <property type="evidence" value="ECO:0007669"/>
    <property type="project" value="TreeGrafter"/>
</dbReference>
<feature type="transmembrane region" description="Helical" evidence="8">
    <location>
        <begin position="43"/>
        <end position="60"/>
    </location>
</feature>
<keyword evidence="11" id="KW-1185">Reference proteome</keyword>
<reference evidence="10" key="1">
    <citation type="submission" date="2023-02" db="EMBL/GenBank/DDBJ databases">
        <title>Colletotrichum kahawae CIFC_Que2 genome sequencing and assembly.</title>
        <authorList>
            <person name="Baroncelli R."/>
        </authorList>
    </citation>
    <scope>NUCLEOTIDE SEQUENCE</scope>
    <source>
        <strain evidence="10">CIFC_Que2</strain>
    </source>
</reference>
<evidence type="ECO:0000256" key="6">
    <source>
        <dbReference type="ARBA" id="ARBA00023136"/>
    </source>
</evidence>
<feature type="transmembrane region" description="Helical" evidence="8">
    <location>
        <begin position="262"/>
        <end position="280"/>
    </location>
</feature>
<comment type="caution">
    <text evidence="10">The sequence shown here is derived from an EMBL/GenBank/DDBJ whole genome shotgun (WGS) entry which is preliminary data.</text>
</comment>
<feature type="transmembrane region" description="Helical" evidence="8">
    <location>
        <begin position="301"/>
        <end position="322"/>
    </location>
</feature>
<evidence type="ECO:0000256" key="2">
    <source>
        <dbReference type="ARBA" id="ARBA00022448"/>
    </source>
</evidence>
<feature type="transmembrane region" description="Helical" evidence="8">
    <location>
        <begin position="72"/>
        <end position="92"/>
    </location>
</feature>
<accession>A0AAE0D7U0</accession>
<sequence>MADLKAESKDNNTLKQTSTAHDGETASTTGGGPGLHRGLSGRHLMMLAIGGVIGPGYFVGMGTGLTSAGPAGLLLCFTVVGVLLWAVIQSLGELGAFIPLSGLLQRSVLVEDQVSRYLGSFTHYTSTFVDPAVGFALGWNYWLLWAGIIIAEYSMKSTHYCVSFLVKLMFDADNLGLVLTYWETAVPRWGWILIFWWFFLAFTLLGVKSFGEAEFWLALVKILAIFAFFLCAILITSGVLGGEKIGFKFYHDPGAFADGAKGVFKVFVFAALLYSGTEMIGLTAGESANPARDVPKAVKSVLWRICGIFLLGIFFLTITVPYNDPNLLSATSKTARSPFVIAFTRVGANAGAHVVNAIILVTMFSAINAALYVGSRTLYGLAQEGQAPKIFAWTNKNGVPVVSLVVMNLIGFLSLLNLSSGAGVVYTWIISITGVATFITWGLISLSHIRLRMALAAQNISADVLPFQAPAWRFCAYLGLAGNVFFIFFQGLTSFAPWDVEAFFQNYVVVLLFIILAVGWKVAKKTKFVNLKEIDLGSARMVIHSQMTGQPQ</sequence>
<evidence type="ECO:0000256" key="1">
    <source>
        <dbReference type="ARBA" id="ARBA00004141"/>
    </source>
</evidence>
<comment type="subcellular location">
    <subcellularLocation>
        <location evidence="1">Membrane</location>
        <topology evidence="1">Multi-pass membrane protein</topology>
    </subcellularLocation>
</comment>
<keyword evidence="4" id="KW-0029">Amino-acid transport</keyword>
<evidence type="ECO:0000259" key="9">
    <source>
        <dbReference type="Pfam" id="PF00324"/>
    </source>
</evidence>
<feature type="transmembrane region" description="Helical" evidence="8">
    <location>
        <begin position="132"/>
        <end position="153"/>
    </location>
</feature>
<evidence type="ECO:0000313" key="10">
    <source>
        <dbReference type="EMBL" id="KAK2764147.1"/>
    </source>
</evidence>
<dbReference type="Pfam" id="PF00324">
    <property type="entry name" value="AA_permease"/>
    <property type="match status" value="1"/>
</dbReference>
<dbReference type="PANTHER" id="PTHR43341">
    <property type="entry name" value="AMINO ACID PERMEASE"/>
    <property type="match status" value="1"/>
</dbReference>
<dbReference type="PROSITE" id="PS00218">
    <property type="entry name" value="AMINO_ACID_PERMEASE_1"/>
    <property type="match status" value="1"/>
</dbReference>
<feature type="domain" description="Amino acid permease/ SLC12A" evidence="9">
    <location>
        <begin position="43"/>
        <end position="530"/>
    </location>
</feature>
<dbReference type="Gene3D" id="1.20.1740.10">
    <property type="entry name" value="Amino acid/polyamine transporter I"/>
    <property type="match status" value="1"/>
</dbReference>
<feature type="transmembrane region" description="Helical" evidence="8">
    <location>
        <begin position="188"/>
        <end position="207"/>
    </location>
</feature>
<proteinExistence type="predicted"/>
<evidence type="ECO:0000256" key="8">
    <source>
        <dbReference type="SAM" id="Phobius"/>
    </source>
</evidence>
<keyword evidence="5 8" id="KW-1133">Transmembrane helix</keyword>
<dbReference type="PANTHER" id="PTHR43341:SF26">
    <property type="entry name" value="GENERAL AMINO ACID PERMEASE AGP3"/>
    <property type="match status" value="1"/>
</dbReference>
<keyword evidence="3 8" id="KW-0812">Transmembrane</keyword>
<gene>
    <name evidence="10" type="ORF">CKAH01_15824</name>
</gene>
<feature type="transmembrane region" description="Helical" evidence="8">
    <location>
        <begin position="160"/>
        <end position="182"/>
    </location>
</feature>
<evidence type="ECO:0000256" key="7">
    <source>
        <dbReference type="SAM" id="MobiDB-lite"/>
    </source>
</evidence>
<feature type="transmembrane region" description="Helical" evidence="8">
    <location>
        <begin position="474"/>
        <end position="492"/>
    </location>
</feature>
<name>A0AAE0D7U0_COLKA</name>
<evidence type="ECO:0000313" key="11">
    <source>
        <dbReference type="Proteomes" id="UP001281614"/>
    </source>
</evidence>
<evidence type="ECO:0000256" key="5">
    <source>
        <dbReference type="ARBA" id="ARBA00022989"/>
    </source>
</evidence>
<feature type="transmembrane region" description="Helical" evidence="8">
    <location>
        <begin position="504"/>
        <end position="523"/>
    </location>
</feature>
<dbReference type="InterPro" id="IPR004840">
    <property type="entry name" value="Amino_acid_permease_CS"/>
</dbReference>
<dbReference type="GO" id="GO:0016020">
    <property type="term" value="C:membrane"/>
    <property type="evidence" value="ECO:0007669"/>
    <property type="project" value="UniProtKB-SubCell"/>
</dbReference>